<dbReference type="GO" id="GO:0006529">
    <property type="term" value="P:asparagine biosynthetic process"/>
    <property type="evidence" value="ECO:0007669"/>
    <property type="project" value="InterPro"/>
</dbReference>
<keyword evidence="10" id="KW-1185">Reference proteome</keyword>
<dbReference type="Pfam" id="PF00733">
    <property type="entry name" value="Asn_synthase"/>
    <property type="match status" value="1"/>
</dbReference>
<evidence type="ECO:0000313" key="10">
    <source>
        <dbReference type="Proteomes" id="UP000694001"/>
    </source>
</evidence>
<keyword evidence="5" id="KW-0067">ATP-binding</keyword>
<evidence type="ECO:0000256" key="4">
    <source>
        <dbReference type="ARBA" id="ARBA00022741"/>
    </source>
</evidence>
<keyword evidence="9" id="KW-0436">Ligase</keyword>
<evidence type="ECO:0000256" key="5">
    <source>
        <dbReference type="ARBA" id="ARBA00022840"/>
    </source>
</evidence>
<dbReference type="Proteomes" id="UP000694001">
    <property type="component" value="Chromosome"/>
</dbReference>
<dbReference type="GO" id="GO:0005829">
    <property type="term" value="C:cytosol"/>
    <property type="evidence" value="ECO:0007669"/>
    <property type="project" value="TreeGrafter"/>
</dbReference>
<gene>
    <name evidence="9" type="primary">asnB</name>
    <name evidence="9" type="ORF">KO353_07435</name>
</gene>
<dbReference type="EMBL" id="CP076448">
    <property type="protein sequence ID" value="QXM26014.1"/>
    <property type="molecule type" value="Genomic_DNA"/>
</dbReference>
<dbReference type="RefSeq" id="WP_218287065.1">
    <property type="nucleotide sequence ID" value="NZ_CP076448.1"/>
</dbReference>
<sequence length="654" mass="71696">MCGLVGFLSPGGFGDAASAIRTVEMMRDRIVHRGPDDAGTWLDAEAGLAFGFRRLSIMDLSPAGHQPMLSACGRYVIVFNGEIYNFGDLRDELEAARGGPHSWRGHSDTEVLLEAVAEWGVEATLRRTNGMFALAVWDRAERTLWLGRDRIGKKPLYYGWAGDSFLFGSELKALAAHPRFEAAISAEAVNDFLQLGYTLGPRTIFAATRRLPQGTMLRLDAAAAAARSLPEPRPYWSLREVALAGLEAQAAGRTASIEELEALLKDAVARRLVADVPVGAFLSGGIDSSLVTAVMAEVAPSKVRSFAIGFDVEGWDEARFARPIAAHLGTRHEELYLGKADILEATKAIPRLFDEPFADDSAIPTYLLCRMARCEVTVALSGDGGDEFFAGYTPRYAGAIRLMQLARLLPEPLRALGARLSEALAPTVGGVAGNRQARRMRLLARLLGAPAPEAFNAALMSPMLGLEGLFARHGGGPHPLDAPEYRLGRSGPLDRMCFADQMSFLVDDILTKVDRASMAVSLEVRCPLLDWRILELSWRFPAGQKLAGEIGKRPLRELLYKRVPRELIDRPKQGFAAPVHAWLLTDLRDWAEALLSREALARHGLFDAAACRKLWESFAHRGRGWDRAIWNLLMFQAWHAELAPRASSDLRLAA</sequence>
<feature type="domain" description="Glutamine amidotransferase type-2" evidence="8">
    <location>
        <begin position="2"/>
        <end position="222"/>
    </location>
</feature>
<keyword evidence="6" id="KW-0315">Glutamine amidotransferase</keyword>
<organism evidence="9 10">
    <name type="scientific">Elioraea tepida</name>
    <dbReference type="NCBI Taxonomy" id="2843330"/>
    <lineage>
        <taxon>Bacteria</taxon>
        <taxon>Pseudomonadati</taxon>
        <taxon>Pseudomonadota</taxon>
        <taxon>Alphaproteobacteria</taxon>
        <taxon>Acetobacterales</taxon>
        <taxon>Elioraeaceae</taxon>
        <taxon>Elioraea</taxon>
    </lineage>
</organism>
<keyword evidence="4" id="KW-0547">Nucleotide-binding</keyword>
<dbReference type="PIRSF" id="PIRSF001589">
    <property type="entry name" value="Asn_synthetase_glu-h"/>
    <property type="match status" value="1"/>
</dbReference>
<dbReference type="CDD" id="cd01991">
    <property type="entry name" value="Asn_synthase_B_C"/>
    <property type="match status" value="1"/>
</dbReference>
<accession>A0A975U5M6</accession>
<dbReference type="PROSITE" id="PS51278">
    <property type="entry name" value="GATASE_TYPE_2"/>
    <property type="match status" value="1"/>
</dbReference>
<comment type="catalytic activity">
    <reaction evidence="7">
        <text>L-aspartate + L-glutamine + ATP + H2O = L-asparagine + L-glutamate + AMP + diphosphate + H(+)</text>
        <dbReference type="Rhea" id="RHEA:12228"/>
        <dbReference type="ChEBI" id="CHEBI:15377"/>
        <dbReference type="ChEBI" id="CHEBI:15378"/>
        <dbReference type="ChEBI" id="CHEBI:29985"/>
        <dbReference type="ChEBI" id="CHEBI:29991"/>
        <dbReference type="ChEBI" id="CHEBI:30616"/>
        <dbReference type="ChEBI" id="CHEBI:33019"/>
        <dbReference type="ChEBI" id="CHEBI:58048"/>
        <dbReference type="ChEBI" id="CHEBI:58359"/>
        <dbReference type="ChEBI" id="CHEBI:456215"/>
        <dbReference type="EC" id="6.3.5.4"/>
    </reaction>
</comment>
<dbReference type="InterPro" id="IPR001962">
    <property type="entry name" value="Asn_synthase"/>
</dbReference>
<proteinExistence type="inferred from homology"/>
<reference evidence="9" key="1">
    <citation type="submission" date="2021-06" db="EMBL/GenBank/DDBJ databases">
        <title>Elioraea tepida, sp. nov., a moderately thermophilic aerobic anoxygenic phototrophic bacterium isolated from an alkaline siliceous hot spring mat community in Yellowstone National Park, WY, USA.</title>
        <authorList>
            <person name="Saini M.K."/>
            <person name="Yoshida S."/>
            <person name="Sebastian A."/>
            <person name="Hirose S."/>
            <person name="Hara E."/>
            <person name="Tamaki H."/>
            <person name="Soulier N.T."/>
            <person name="Albert I."/>
            <person name="Hanada S."/>
            <person name="Bryant D.A."/>
            <person name="Tank M."/>
        </authorList>
    </citation>
    <scope>NUCLEOTIDE SEQUENCE</scope>
    <source>
        <strain evidence="9">MS-P2</strain>
    </source>
</reference>
<dbReference type="AlphaFoldDB" id="A0A975U5M6"/>
<dbReference type="NCBIfam" id="TIGR01536">
    <property type="entry name" value="asn_synth_AEB"/>
    <property type="match status" value="1"/>
</dbReference>
<comment type="pathway">
    <text evidence="1">Amino-acid biosynthesis; L-asparagine biosynthesis; L-asparagine from L-aspartate (L-Gln route): step 1/1.</text>
</comment>
<name>A0A975U5M6_9PROT</name>
<dbReference type="InterPro" id="IPR006426">
    <property type="entry name" value="Asn_synth_AEB"/>
</dbReference>
<dbReference type="InterPro" id="IPR051786">
    <property type="entry name" value="ASN_synthetase/amidase"/>
</dbReference>
<evidence type="ECO:0000259" key="8">
    <source>
        <dbReference type="PROSITE" id="PS51278"/>
    </source>
</evidence>
<evidence type="ECO:0000256" key="2">
    <source>
        <dbReference type="ARBA" id="ARBA00005752"/>
    </source>
</evidence>
<evidence type="ECO:0000256" key="7">
    <source>
        <dbReference type="ARBA" id="ARBA00048741"/>
    </source>
</evidence>
<dbReference type="PANTHER" id="PTHR43284">
    <property type="entry name" value="ASPARAGINE SYNTHETASE (GLUTAMINE-HYDROLYZING)"/>
    <property type="match status" value="1"/>
</dbReference>
<evidence type="ECO:0000256" key="6">
    <source>
        <dbReference type="ARBA" id="ARBA00022962"/>
    </source>
</evidence>
<evidence type="ECO:0000256" key="1">
    <source>
        <dbReference type="ARBA" id="ARBA00005187"/>
    </source>
</evidence>
<dbReference type="PANTHER" id="PTHR43284:SF1">
    <property type="entry name" value="ASPARAGINE SYNTHETASE"/>
    <property type="match status" value="1"/>
</dbReference>
<dbReference type="GO" id="GO:0004066">
    <property type="term" value="F:asparagine synthase (glutamine-hydrolyzing) activity"/>
    <property type="evidence" value="ECO:0007669"/>
    <property type="project" value="UniProtKB-EC"/>
</dbReference>
<dbReference type="KEGG" id="elio:KO353_07435"/>
<dbReference type="EC" id="6.3.5.4" evidence="3"/>
<evidence type="ECO:0000256" key="3">
    <source>
        <dbReference type="ARBA" id="ARBA00012737"/>
    </source>
</evidence>
<dbReference type="InterPro" id="IPR017932">
    <property type="entry name" value="GATase_2_dom"/>
</dbReference>
<protein>
    <recommendedName>
        <fullName evidence="3">asparagine synthase (glutamine-hydrolyzing)</fullName>
        <ecNumber evidence="3">6.3.5.4</ecNumber>
    </recommendedName>
</protein>
<dbReference type="GO" id="GO:0005524">
    <property type="term" value="F:ATP binding"/>
    <property type="evidence" value="ECO:0007669"/>
    <property type="project" value="UniProtKB-KW"/>
</dbReference>
<dbReference type="Pfam" id="PF13537">
    <property type="entry name" value="GATase_7"/>
    <property type="match status" value="1"/>
</dbReference>
<dbReference type="CDD" id="cd00712">
    <property type="entry name" value="AsnB"/>
    <property type="match status" value="1"/>
</dbReference>
<comment type="similarity">
    <text evidence="2">Belongs to the asparagine synthetase family.</text>
</comment>
<evidence type="ECO:0000313" key="9">
    <source>
        <dbReference type="EMBL" id="QXM26014.1"/>
    </source>
</evidence>
<dbReference type="InterPro" id="IPR033738">
    <property type="entry name" value="AsnB_N"/>
</dbReference>